<comment type="caution">
    <text evidence="2">The sequence shown here is derived from an EMBL/GenBank/DDBJ whole genome shotgun (WGS) entry which is preliminary data.</text>
</comment>
<accession>A0ABX0SEX5</accession>
<dbReference type="EMBL" id="JAAMOZ010000001">
    <property type="protein sequence ID" value="NIH55740.1"/>
    <property type="molecule type" value="Genomic_DNA"/>
</dbReference>
<keyword evidence="1" id="KW-0732">Signal</keyword>
<dbReference type="Proteomes" id="UP000749311">
    <property type="component" value="Unassembled WGS sequence"/>
</dbReference>
<evidence type="ECO:0000256" key="1">
    <source>
        <dbReference type="SAM" id="SignalP"/>
    </source>
</evidence>
<keyword evidence="3" id="KW-1185">Reference proteome</keyword>
<evidence type="ECO:0008006" key="4">
    <source>
        <dbReference type="Google" id="ProtNLM"/>
    </source>
</evidence>
<gene>
    <name evidence="2" type="ORF">FB473_000385</name>
</gene>
<feature type="signal peptide" evidence="1">
    <location>
        <begin position="1"/>
        <end position="27"/>
    </location>
</feature>
<proteinExistence type="predicted"/>
<sequence length="115" mass="12161">MSKLRTLLISLSAGTVIASLSIAPAHADTNVRYAENFSCLNSNQLVVATSGVTLASFQTISAKDLATNGYASQYYSGYGVRTWVTPFWRVAFLNTATDGWVTGTSQSCTGAPARA</sequence>
<name>A0ABX0SEX5_9ACTN</name>
<evidence type="ECO:0000313" key="2">
    <source>
        <dbReference type="EMBL" id="NIH55740.1"/>
    </source>
</evidence>
<protein>
    <recommendedName>
        <fullName evidence="4">Secreted protein</fullName>
    </recommendedName>
</protein>
<organism evidence="2 3">
    <name type="scientific">Brooklawnia cerclae</name>
    <dbReference type="NCBI Taxonomy" id="349934"/>
    <lineage>
        <taxon>Bacteria</taxon>
        <taxon>Bacillati</taxon>
        <taxon>Actinomycetota</taxon>
        <taxon>Actinomycetes</taxon>
        <taxon>Propionibacteriales</taxon>
        <taxon>Propionibacteriaceae</taxon>
        <taxon>Brooklawnia</taxon>
    </lineage>
</organism>
<reference evidence="2 3" key="1">
    <citation type="submission" date="2020-02" db="EMBL/GenBank/DDBJ databases">
        <title>Sequencing the genomes of 1000 actinobacteria strains.</title>
        <authorList>
            <person name="Klenk H.-P."/>
        </authorList>
    </citation>
    <scope>NUCLEOTIDE SEQUENCE [LARGE SCALE GENOMIC DNA]</scope>
    <source>
        <strain evidence="2 3">DSM 19609</strain>
    </source>
</reference>
<feature type="chain" id="PRO_5045421492" description="Secreted protein" evidence="1">
    <location>
        <begin position="28"/>
        <end position="115"/>
    </location>
</feature>
<evidence type="ECO:0000313" key="3">
    <source>
        <dbReference type="Proteomes" id="UP000749311"/>
    </source>
</evidence>